<feature type="region of interest" description="Disordered" evidence="1">
    <location>
        <begin position="112"/>
        <end position="145"/>
    </location>
</feature>
<dbReference type="EMBL" id="AP019297">
    <property type="protein sequence ID" value="BBG94002.1"/>
    <property type="molecule type" value="Genomic_DNA"/>
</dbReference>
<dbReference type="PANTHER" id="PTHR33232">
    <property type="entry name" value="PROTEIN SIEVE ELEMENT OCCLUSION B-LIKE"/>
    <property type="match status" value="1"/>
</dbReference>
<protein>
    <submittedName>
        <fullName evidence="4">Protein SIEVE ELEMENT OCCLUSION B</fullName>
    </submittedName>
</protein>
<dbReference type="PANTHER" id="PTHR33232:SF20">
    <property type="entry name" value="PROTEIN SIEVE ELEMENT OCCLUSION B-LIKE"/>
    <property type="match status" value="1"/>
</dbReference>
<feature type="domain" description="Sieve element occlusion C-terminal" evidence="3">
    <location>
        <begin position="570"/>
        <end position="813"/>
    </location>
</feature>
<sequence length="814" mass="92162">MAYLTVSTFLKMALAPQNFNRAPAPPQIYNTTPQPAAQNYNTAPQPAAQNYSTAPVPAAQKYNTAPPAAQNYNPALAPAAQSYDPALAPAAQSYNPAFAPAAQNYNPAFAPAAQNYYKPPTTTRRGGDSYNRPGRRQFSATSDDSALTNQILATDRSRDRPYDVKSIPLKHILQTVDVILARVTKPDIHGAFLVPGAVGAHDALNLEHEKTLHATLSSLQDNYDVPTGLFNAISCEIFGKWLSGEDPNKTTMDILDIVQHHDWDEKLVLVLGAFAVKDGEFWLVAQLYTTNPLAKAIGQLKQVQEILERAGTTLKPKFESYNNLVRAIINVTKCVVQLHDLQRDPHVTTEHESAATTAHIPPLFTGRFGVLSLLHHNYWGSLAWAPKRKKDDEALAAIAYILETPHIDNVKPLRVLFYKDDLPALYDCYNKKRVDIDVLKRKTVILFISELDVVNENEYMIVQNMYMEKRHSPVRPESQYEVVWVPIVDTWTDAKYQQFEELRRNMEWYTVFHPSVVSPTVIRYIRKKDKWNFQKKPLLVVMDPQGKIVHTNAVHMMCIWGSVAFPFTSSKEKLLWEEETWRMELLADSLDQNLINWIAEGKYICLYGGEDMEWIRNFTRAAKKVAAESGIQLELLYVGKSKPKEKVVKNIMTTIQFEKLSHTLEWNLIWFFWVRLESMWQSRGQQLQTEALRSGRLTDSLKSDAVMQGIISMLSFGSSDRGWAVIGTGSAGMSKANGEHMFRSLNEFNLWNRRVNEIGFVPALNEYLDGVYKQAPHHCTNLILPATGLMPETVACAECGRLMERFTMFRCCTD</sequence>
<evidence type="ECO:0000259" key="3">
    <source>
        <dbReference type="Pfam" id="PF14577"/>
    </source>
</evidence>
<gene>
    <name evidence="4" type="ORF">Prudu_002178</name>
</gene>
<feature type="region of interest" description="Disordered" evidence="1">
    <location>
        <begin position="31"/>
        <end position="52"/>
    </location>
</feature>
<accession>A0A4Y1QQ61</accession>
<dbReference type="InterPro" id="IPR039299">
    <property type="entry name" value="SEOA"/>
</dbReference>
<organism evidence="4">
    <name type="scientific">Prunus dulcis</name>
    <name type="common">Almond</name>
    <name type="synonym">Amygdalus dulcis</name>
    <dbReference type="NCBI Taxonomy" id="3755"/>
    <lineage>
        <taxon>Eukaryota</taxon>
        <taxon>Viridiplantae</taxon>
        <taxon>Streptophyta</taxon>
        <taxon>Embryophyta</taxon>
        <taxon>Tracheophyta</taxon>
        <taxon>Spermatophyta</taxon>
        <taxon>Magnoliopsida</taxon>
        <taxon>eudicotyledons</taxon>
        <taxon>Gunneridae</taxon>
        <taxon>Pentapetalae</taxon>
        <taxon>rosids</taxon>
        <taxon>fabids</taxon>
        <taxon>Rosales</taxon>
        <taxon>Rosaceae</taxon>
        <taxon>Amygdaloideae</taxon>
        <taxon>Amygdaleae</taxon>
        <taxon>Prunus</taxon>
    </lineage>
</organism>
<evidence type="ECO:0000259" key="2">
    <source>
        <dbReference type="Pfam" id="PF14576"/>
    </source>
</evidence>
<dbReference type="GO" id="GO:0010088">
    <property type="term" value="P:phloem development"/>
    <property type="evidence" value="ECO:0007669"/>
    <property type="project" value="InterPro"/>
</dbReference>
<dbReference type="Pfam" id="PF14577">
    <property type="entry name" value="SEO_C"/>
    <property type="match status" value="1"/>
</dbReference>
<evidence type="ECO:0000256" key="1">
    <source>
        <dbReference type="SAM" id="MobiDB-lite"/>
    </source>
</evidence>
<feature type="domain" description="Sieve element occlusion N-terminal" evidence="2">
    <location>
        <begin position="142"/>
        <end position="361"/>
    </location>
</feature>
<dbReference type="Pfam" id="PF14576">
    <property type="entry name" value="SEO_N"/>
    <property type="match status" value="1"/>
</dbReference>
<evidence type="ECO:0000313" key="4">
    <source>
        <dbReference type="EMBL" id="BBG94002.1"/>
    </source>
</evidence>
<reference evidence="4" key="1">
    <citation type="journal article" date="2019" name="Science">
        <title>Mutation of a bHLH transcription factor allowed almond domestication.</title>
        <authorList>
            <person name="Sanchez-Perez R."/>
            <person name="Pavan S."/>
            <person name="Mazzeo R."/>
            <person name="Moldovan C."/>
            <person name="Aiese Cigliano R."/>
            <person name="Del Cueto J."/>
            <person name="Ricciardi F."/>
            <person name="Lotti C."/>
            <person name="Ricciardi L."/>
            <person name="Dicenta F."/>
            <person name="Lopez-Marques R.L."/>
            <person name="Lindberg Moller B."/>
        </authorList>
    </citation>
    <scope>NUCLEOTIDE SEQUENCE</scope>
</reference>
<proteinExistence type="predicted"/>
<dbReference type="InterPro" id="IPR027942">
    <property type="entry name" value="SEO_N"/>
</dbReference>
<dbReference type="AlphaFoldDB" id="A0A4Y1QQ61"/>
<dbReference type="InterPro" id="IPR027944">
    <property type="entry name" value="SEO_C"/>
</dbReference>
<name>A0A4Y1QQ61_PRUDU</name>